<dbReference type="PROSITE" id="PS51007">
    <property type="entry name" value="CYTC"/>
    <property type="match status" value="1"/>
</dbReference>
<evidence type="ECO:0000313" key="5">
    <source>
        <dbReference type="EMBL" id="MDQ0464433.1"/>
    </source>
</evidence>
<reference evidence="5 6" key="1">
    <citation type="submission" date="2023-07" db="EMBL/GenBank/DDBJ databases">
        <title>Genomic Encyclopedia of Type Strains, Phase IV (KMG-IV): sequencing the most valuable type-strain genomes for metagenomic binning, comparative biology and taxonomic classification.</title>
        <authorList>
            <person name="Goeker M."/>
        </authorList>
    </citation>
    <scope>NUCLEOTIDE SEQUENCE [LARGE SCALE GENOMIC DNA]</scope>
    <source>
        <strain evidence="5 6">DSM 18695</strain>
    </source>
</reference>
<feature type="domain" description="Cytochrome c" evidence="4">
    <location>
        <begin position="80"/>
        <end position="206"/>
    </location>
</feature>
<gene>
    <name evidence="5" type="ORF">QO010_002214</name>
</gene>
<keyword evidence="1 3" id="KW-0479">Metal-binding</keyword>
<protein>
    <recommendedName>
        <fullName evidence="4">Cytochrome c domain-containing protein</fullName>
    </recommendedName>
</protein>
<comment type="caution">
    <text evidence="5">The sequence shown here is derived from an EMBL/GenBank/DDBJ whole genome shotgun (WGS) entry which is preliminary data.</text>
</comment>
<evidence type="ECO:0000256" key="1">
    <source>
        <dbReference type="ARBA" id="ARBA00022723"/>
    </source>
</evidence>
<accession>A0ABU0IQZ3</accession>
<keyword evidence="6" id="KW-1185">Reference proteome</keyword>
<evidence type="ECO:0000313" key="6">
    <source>
        <dbReference type="Proteomes" id="UP001228905"/>
    </source>
</evidence>
<organism evidence="5 6">
    <name type="scientific">Caulobacter ginsengisoli</name>
    <dbReference type="NCBI Taxonomy" id="400775"/>
    <lineage>
        <taxon>Bacteria</taxon>
        <taxon>Pseudomonadati</taxon>
        <taxon>Pseudomonadota</taxon>
        <taxon>Alphaproteobacteria</taxon>
        <taxon>Caulobacterales</taxon>
        <taxon>Caulobacteraceae</taxon>
        <taxon>Caulobacter</taxon>
    </lineage>
</organism>
<name>A0ABU0IQZ3_9CAUL</name>
<dbReference type="EMBL" id="JAUSVS010000003">
    <property type="protein sequence ID" value="MDQ0464433.1"/>
    <property type="molecule type" value="Genomic_DNA"/>
</dbReference>
<evidence type="ECO:0000256" key="2">
    <source>
        <dbReference type="ARBA" id="ARBA00023004"/>
    </source>
</evidence>
<evidence type="ECO:0000259" key="4">
    <source>
        <dbReference type="PROSITE" id="PS51007"/>
    </source>
</evidence>
<evidence type="ECO:0000256" key="3">
    <source>
        <dbReference type="PROSITE-ProRule" id="PRU00433"/>
    </source>
</evidence>
<sequence length="340" mass="35976">MRLRLRRGRHPAPLDRRRRGPGLRAALHIALGGLILVLTTGAAAPAGLKAFAWLAPGHDPVAALGFQPPECLKPQASQALQVAIGRAAFRSPLILGGQAARAGISCETCHRNGRTNPDFLFPGVSGAAGTADVTSSIFSSHRGNGVDDPRPIPDLGGPKAALKIDQSPDARALEPFIHGLITQEFDGPEPPPAVLEGLAAYVRALDPAACPTGDTPTPLTSASYLADAAMAERTAEFSLYRKDPATALVLLDAARSRLGLLAERYDRSPKLTRRLARSSTDMAAAADRLRAGDIPAAQRILTRWQDDWPQLLLDLKADEPNSLFAPARLSAAPRLPPQAS</sequence>
<dbReference type="RefSeq" id="WP_307349111.1">
    <property type="nucleotide sequence ID" value="NZ_JAUSVS010000003.1"/>
</dbReference>
<keyword evidence="3" id="KW-0349">Heme</keyword>
<proteinExistence type="predicted"/>
<dbReference type="InterPro" id="IPR009056">
    <property type="entry name" value="Cyt_c-like_dom"/>
</dbReference>
<keyword evidence="2 3" id="KW-0408">Iron</keyword>
<dbReference type="Proteomes" id="UP001228905">
    <property type="component" value="Unassembled WGS sequence"/>
</dbReference>